<dbReference type="EMBL" id="MNPL01028734">
    <property type="protein sequence ID" value="OQR67478.1"/>
    <property type="molecule type" value="Genomic_DNA"/>
</dbReference>
<gene>
    <name evidence="2" type="ORF">BIW11_04755</name>
</gene>
<feature type="non-terminal residue" evidence="2">
    <location>
        <position position="149"/>
    </location>
</feature>
<dbReference type="AlphaFoldDB" id="A0A1V9X258"/>
<feature type="compositionally biased region" description="Polar residues" evidence="1">
    <location>
        <begin position="97"/>
        <end position="108"/>
    </location>
</feature>
<reference evidence="2 3" key="1">
    <citation type="journal article" date="2017" name="Gigascience">
        <title>Draft genome of the honey bee ectoparasitic mite, Tropilaelaps mercedesae, is shaped by the parasitic life history.</title>
        <authorList>
            <person name="Dong X."/>
            <person name="Armstrong S.D."/>
            <person name="Xia D."/>
            <person name="Makepeace B.L."/>
            <person name="Darby A.C."/>
            <person name="Kadowaki T."/>
        </authorList>
    </citation>
    <scope>NUCLEOTIDE SEQUENCE [LARGE SCALE GENOMIC DNA]</scope>
    <source>
        <strain evidence="2">Wuxi-XJTLU</strain>
    </source>
</reference>
<evidence type="ECO:0000256" key="1">
    <source>
        <dbReference type="SAM" id="MobiDB-lite"/>
    </source>
</evidence>
<sequence>MVKPQAPMQTTKINFELRSLGDPEVALRNAENTLNSNTTNDIKNGNELSRSISSGGFEDELERLVRDVAELSPPIQPDKQRWLREKQDLIRARDLSLPSSPVSPQTLPGGSPPRHEIFRSSPPAIAAVPVSSAGHLLTEGSCGAPPAVN</sequence>
<dbReference type="Proteomes" id="UP000192247">
    <property type="component" value="Unassembled WGS sequence"/>
</dbReference>
<protein>
    <submittedName>
        <fullName evidence="2">SH2 domain-containing protein 4A-like</fullName>
    </submittedName>
</protein>
<evidence type="ECO:0000313" key="2">
    <source>
        <dbReference type="EMBL" id="OQR67478.1"/>
    </source>
</evidence>
<evidence type="ECO:0000313" key="3">
    <source>
        <dbReference type="Proteomes" id="UP000192247"/>
    </source>
</evidence>
<feature type="region of interest" description="Disordered" evidence="1">
    <location>
        <begin position="33"/>
        <end position="53"/>
    </location>
</feature>
<accession>A0A1V9X258</accession>
<keyword evidence="3" id="KW-1185">Reference proteome</keyword>
<proteinExistence type="predicted"/>
<dbReference type="InParanoid" id="A0A1V9X258"/>
<feature type="region of interest" description="Disordered" evidence="1">
    <location>
        <begin position="93"/>
        <end position="122"/>
    </location>
</feature>
<comment type="caution">
    <text evidence="2">The sequence shown here is derived from an EMBL/GenBank/DDBJ whole genome shotgun (WGS) entry which is preliminary data.</text>
</comment>
<name>A0A1V9X258_9ACAR</name>
<organism evidence="2 3">
    <name type="scientific">Tropilaelaps mercedesae</name>
    <dbReference type="NCBI Taxonomy" id="418985"/>
    <lineage>
        <taxon>Eukaryota</taxon>
        <taxon>Metazoa</taxon>
        <taxon>Ecdysozoa</taxon>
        <taxon>Arthropoda</taxon>
        <taxon>Chelicerata</taxon>
        <taxon>Arachnida</taxon>
        <taxon>Acari</taxon>
        <taxon>Parasitiformes</taxon>
        <taxon>Mesostigmata</taxon>
        <taxon>Gamasina</taxon>
        <taxon>Dermanyssoidea</taxon>
        <taxon>Laelapidae</taxon>
        <taxon>Tropilaelaps</taxon>
    </lineage>
</organism>